<dbReference type="PANTHER" id="PTHR34583:SF2">
    <property type="entry name" value="ANTIPORTER SUBUNIT MNHC2-RELATED"/>
    <property type="match status" value="1"/>
</dbReference>
<reference evidence="9" key="1">
    <citation type="submission" date="2022-05" db="EMBL/GenBank/DDBJ databases">
        <title>Complete genome sequence of toluene-degrading Gulosibacter sediminis strain ACHW.36C.</title>
        <authorList>
            <person name="Wai A.C."/>
            <person name="Lai G.K."/>
            <person name="Griffin S.D."/>
            <person name="Leung F.C."/>
        </authorList>
    </citation>
    <scope>NUCLEOTIDE SEQUENCE [LARGE SCALE GENOMIC DNA]</scope>
    <source>
        <strain evidence="9">ACHW.36C</strain>
    </source>
</reference>
<dbReference type="Pfam" id="PF00420">
    <property type="entry name" value="Oxidored_q2"/>
    <property type="match status" value="1"/>
</dbReference>
<feature type="transmembrane region" description="Helical" evidence="8">
    <location>
        <begin position="30"/>
        <end position="53"/>
    </location>
</feature>
<sequence>MTLSFMLLIGMVIMYACGVYMLLERSFTRMILAVMLVGNATNILIFLTSGGFGDAPIMGDDADPSTFSDPLPQAFILTAIVITFATTAFMLALLYRSWRLAHGDEVDDDDDSISLRHVDPEDDDEVFHEDDSGDTEFGEDAEAAVEGARTKEELDAKNGGDA</sequence>
<evidence type="ECO:0000256" key="5">
    <source>
        <dbReference type="ARBA" id="ARBA00022989"/>
    </source>
</evidence>
<keyword evidence="3" id="KW-1003">Cell membrane</keyword>
<keyword evidence="5 8" id="KW-1133">Transmembrane helix</keyword>
<keyword evidence="6 8" id="KW-0472">Membrane</keyword>
<dbReference type="NCBIfam" id="NF005929">
    <property type="entry name" value="PRK07946.1"/>
    <property type="match status" value="1"/>
</dbReference>
<feature type="compositionally biased region" description="Basic and acidic residues" evidence="7">
    <location>
        <begin position="148"/>
        <end position="162"/>
    </location>
</feature>
<organism evidence="9">
    <name type="scientific">Gulosibacter sediminis</name>
    <dbReference type="NCBI Taxonomy" id="1729695"/>
    <lineage>
        <taxon>Bacteria</taxon>
        <taxon>Bacillati</taxon>
        <taxon>Actinomycetota</taxon>
        <taxon>Actinomycetes</taxon>
        <taxon>Micrococcales</taxon>
        <taxon>Microbacteriaceae</taxon>
        <taxon>Gulosibacter</taxon>
    </lineage>
</organism>
<comment type="similarity">
    <text evidence="2">Belongs to the CPA3 antiporters (TC 2.A.63) subunit C family.</text>
</comment>
<feature type="region of interest" description="Disordered" evidence="7">
    <location>
        <begin position="107"/>
        <end position="162"/>
    </location>
</feature>
<gene>
    <name evidence="9" type="ORF">M3M28_02045</name>
</gene>
<dbReference type="EMBL" id="CP097160">
    <property type="protein sequence ID" value="UQN15274.1"/>
    <property type="molecule type" value="Genomic_DNA"/>
</dbReference>
<dbReference type="InterPro" id="IPR039428">
    <property type="entry name" value="NUOK/Mnh_C1-like"/>
</dbReference>
<evidence type="ECO:0000256" key="4">
    <source>
        <dbReference type="ARBA" id="ARBA00022692"/>
    </source>
</evidence>
<proteinExistence type="inferred from homology"/>
<dbReference type="PANTHER" id="PTHR34583">
    <property type="entry name" value="ANTIPORTER SUBUNIT MNHC2-RELATED"/>
    <property type="match status" value="1"/>
</dbReference>
<name>A0ABY4MZ34_9MICO</name>
<evidence type="ECO:0000256" key="7">
    <source>
        <dbReference type="SAM" id="MobiDB-lite"/>
    </source>
</evidence>
<feature type="transmembrane region" description="Helical" evidence="8">
    <location>
        <begin position="6"/>
        <end position="23"/>
    </location>
</feature>
<evidence type="ECO:0000313" key="9">
    <source>
        <dbReference type="EMBL" id="UQN15274.1"/>
    </source>
</evidence>
<comment type="subcellular location">
    <subcellularLocation>
        <location evidence="1">Cell membrane</location>
        <topology evidence="1">Multi-pass membrane protein</topology>
    </subcellularLocation>
</comment>
<evidence type="ECO:0000256" key="6">
    <source>
        <dbReference type="ARBA" id="ARBA00023136"/>
    </source>
</evidence>
<evidence type="ECO:0000256" key="8">
    <source>
        <dbReference type="SAM" id="Phobius"/>
    </source>
</evidence>
<accession>A0ABY4MZ34</accession>
<keyword evidence="4 8" id="KW-0812">Transmembrane</keyword>
<evidence type="ECO:0000256" key="3">
    <source>
        <dbReference type="ARBA" id="ARBA00022475"/>
    </source>
</evidence>
<dbReference type="InterPro" id="IPR050601">
    <property type="entry name" value="CPA3_antiporter_subunitC"/>
</dbReference>
<protein>
    <submittedName>
        <fullName evidence="9">Na(+)/H(+) antiporter subunit C</fullName>
    </submittedName>
</protein>
<feature type="compositionally biased region" description="Acidic residues" evidence="7">
    <location>
        <begin position="120"/>
        <end position="143"/>
    </location>
</feature>
<feature type="transmembrane region" description="Helical" evidence="8">
    <location>
        <begin position="73"/>
        <end position="95"/>
    </location>
</feature>
<dbReference type="Gene3D" id="1.10.287.3510">
    <property type="match status" value="1"/>
</dbReference>
<evidence type="ECO:0000256" key="2">
    <source>
        <dbReference type="ARBA" id="ARBA00010388"/>
    </source>
</evidence>
<evidence type="ECO:0000256" key="1">
    <source>
        <dbReference type="ARBA" id="ARBA00004651"/>
    </source>
</evidence>